<feature type="domain" description="SLH" evidence="2">
    <location>
        <begin position="22"/>
        <end position="85"/>
    </location>
</feature>
<evidence type="ECO:0000256" key="1">
    <source>
        <dbReference type="SAM" id="SignalP"/>
    </source>
</evidence>
<feature type="signal peptide" evidence="1">
    <location>
        <begin position="1"/>
        <end position="18"/>
    </location>
</feature>
<name>A0ABY4RKK3_9BACL</name>
<dbReference type="InterPro" id="IPR001223">
    <property type="entry name" value="Glyco_hydro18_cat"/>
</dbReference>
<feature type="domain" description="SLH" evidence="2">
    <location>
        <begin position="162"/>
        <end position="224"/>
    </location>
</feature>
<sequence>MMLASLGLLLAGSATAHAYESRLIPFRDVGERDWSAEPIYQLAAVQAIDGYADGGFRPLAAMSREEFIKMMTAASGAVPGEQGETVKLKDVDPDRWSYPMIEAALQRRWVDALVDSDGNFQPDVPIRREEVAYAMGAMLLSEAADADRKQWLDGGWEKERDARAFPDAAQVDAPLAPYAYYAVKQGMLEGSDSGLNPDDSLSRQEAAAVIDRLLHRTASAKPLTVTGFYAIQSYNSIERMSLLDQVALGWWHLAYEGAGKAKLDSAGDPYKFNLPEGWEEVTAAADKSGAAKDLVVFANKSHDVESFLGDAAARTQFAESLAAVVDDPRYGFSGVCIDFEDLYDEASKDDFTAFLHEVKAVLNGKKLTVAVPPVYYYKGYDLKAIGAQADAVILMAYNFLSKADRLPSSPLPLVAESVRDTLAAGVPKEKLILGIGKKTDQFIGAGAEAGYASPASSAVEERLKKAGVAQSLSIPYLNRHIQFTDTADNELFYEDADSIDRKIWVARYYGLKGVALWYMGQFVDSDWQRIAAVRQR</sequence>
<feature type="domain" description="GH18" evidence="3">
    <location>
        <begin position="224"/>
        <end position="536"/>
    </location>
</feature>
<dbReference type="PROSITE" id="PS51910">
    <property type="entry name" value="GH18_2"/>
    <property type="match status" value="1"/>
</dbReference>
<dbReference type="InterPro" id="IPR001119">
    <property type="entry name" value="SLH_dom"/>
</dbReference>
<feature type="domain" description="SLH" evidence="2">
    <location>
        <begin position="87"/>
        <end position="149"/>
    </location>
</feature>
<feature type="chain" id="PRO_5046918763" evidence="1">
    <location>
        <begin position="19"/>
        <end position="536"/>
    </location>
</feature>
<dbReference type="PANTHER" id="PTHR46066">
    <property type="entry name" value="CHITINASE DOMAIN-CONTAINING PROTEIN 1 FAMILY MEMBER"/>
    <property type="match status" value="1"/>
</dbReference>
<dbReference type="SMART" id="SM00636">
    <property type="entry name" value="Glyco_18"/>
    <property type="match status" value="1"/>
</dbReference>
<dbReference type="Gene3D" id="3.20.20.80">
    <property type="entry name" value="Glycosidases"/>
    <property type="match status" value="1"/>
</dbReference>
<dbReference type="GO" id="GO:0016798">
    <property type="term" value="F:hydrolase activity, acting on glycosyl bonds"/>
    <property type="evidence" value="ECO:0007669"/>
    <property type="project" value="UniProtKB-KW"/>
</dbReference>
<gene>
    <name evidence="4" type="primary">ydhD_2</name>
    <name evidence="4" type="ORF">SK3146_01796</name>
</gene>
<evidence type="ECO:0000259" key="2">
    <source>
        <dbReference type="PROSITE" id="PS51272"/>
    </source>
</evidence>
<dbReference type="InterPro" id="IPR017853">
    <property type="entry name" value="GH"/>
</dbReference>
<evidence type="ECO:0000259" key="3">
    <source>
        <dbReference type="PROSITE" id="PS51910"/>
    </source>
</evidence>
<dbReference type="InterPro" id="IPR011583">
    <property type="entry name" value="Chitinase_II/V-like_cat"/>
</dbReference>
<keyword evidence="4" id="KW-0326">Glycosidase</keyword>
<dbReference type="EC" id="3.2.-.-" evidence="4"/>
<evidence type="ECO:0000313" key="5">
    <source>
        <dbReference type="Proteomes" id="UP001057134"/>
    </source>
</evidence>
<dbReference type="Proteomes" id="UP001057134">
    <property type="component" value="Chromosome"/>
</dbReference>
<dbReference type="Pfam" id="PF00704">
    <property type="entry name" value="Glyco_hydro_18"/>
    <property type="match status" value="1"/>
</dbReference>
<evidence type="ECO:0000313" key="4">
    <source>
        <dbReference type="EMBL" id="UQZ82638.1"/>
    </source>
</evidence>
<keyword evidence="5" id="KW-1185">Reference proteome</keyword>
<dbReference type="Pfam" id="PF00395">
    <property type="entry name" value="SLH"/>
    <property type="match status" value="2"/>
</dbReference>
<reference evidence="4" key="1">
    <citation type="submission" date="2018-02" db="EMBL/GenBank/DDBJ databases">
        <authorList>
            <person name="Kim S.-K."/>
            <person name="Jung H.-I."/>
            <person name="Lee S.-W."/>
        </authorList>
    </citation>
    <scope>NUCLEOTIDE SEQUENCE</scope>
    <source>
        <strain evidence="4">SK3146</strain>
    </source>
</reference>
<dbReference type="RefSeq" id="WP_249864753.1">
    <property type="nucleotide sequence ID" value="NZ_CP027059.1"/>
</dbReference>
<keyword evidence="4" id="KW-0378">Hydrolase</keyword>
<reference evidence="4" key="2">
    <citation type="journal article" date="2021" name="J Anim Sci Technol">
        <title>Complete genome sequence of Paenibacillus konkukensis sp. nov. SK3146 as a potential probiotic strain.</title>
        <authorList>
            <person name="Jung H.I."/>
            <person name="Park S."/>
            <person name="Niu K.M."/>
            <person name="Lee S.W."/>
            <person name="Kothari D."/>
            <person name="Yi K.J."/>
            <person name="Kim S.K."/>
        </authorList>
    </citation>
    <scope>NUCLEOTIDE SEQUENCE</scope>
    <source>
        <strain evidence="4">SK3146</strain>
    </source>
</reference>
<organism evidence="4 5">
    <name type="scientific">Paenibacillus konkukensis</name>
    <dbReference type="NCBI Taxonomy" id="2020716"/>
    <lineage>
        <taxon>Bacteria</taxon>
        <taxon>Bacillati</taxon>
        <taxon>Bacillota</taxon>
        <taxon>Bacilli</taxon>
        <taxon>Bacillales</taxon>
        <taxon>Paenibacillaceae</taxon>
        <taxon>Paenibacillus</taxon>
    </lineage>
</organism>
<accession>A0ABY4RKK3</accession>
<protein>
    <submittedName>
        <fullName evidence="4">Sporulation-specific glycosylase YdhD</fullName>
        <ecNumber evidence="4">3.2.-.-</ecNumber>
    </submittedName>
</protein>
<dbReference type="EMBL" id="CP027059">
    <property type="protein sequence ID" value="UQZ82638.1"/>
    <property type="molecule type" value="Genomic_DNA"/>
</dbReference>
<keyword evidence="1" id="KW-0732">Signal</keyword>
<dbReference type="PROSITE" id="PS51272">
    <property type="entry name" value="SLH"/>
    <property type="match status" value="3"/>
</dbReference>
<dbReference type="SUPFAM" id="SSF51445">
    <property type="entry name" value="(Trans)glycosidases"/>
    <property type="match status" value="1"/>
</dbReference>
<dbReference type="PANTHER" id="PTHR46066:SF2">
    <property type="entry name" value="CHITINASE DOMAIN-CONTAINING PROTEIN 1"/>
    <property type="match status" value="1"/>
</dbReference>
<proteinExistence type="predicted"/>